<proteinExistence type="predicted"/>
<dbReference type="AlphaFoldDB" id="A0A5B7F005"/>
<dbReference type="EMBL" id="VSRR010003924">
    <property type="protein sequence ID" value="MPC37914.1"/>
    <property type="molecule type" value="Genomic_DNA"/>
</dbReference>
<sequence>MLAFVLQLRLAFCSRQKSTRLLLLVPPLRSFVVVPGGLVTLVTGTRAVTTRTTTTRKQGGCEYSKTLCPLITISEGHRDDKPDLQELVVLSETSLSCFEQPRVDRGCLFPVPLASPRLASPCLPVPCLPVLSFSVDRRHPQLAHSHRPAPPQTQMDL</sequence>
<evidence type="ECO:0000313" key="1">
    <source>
        <dbReference type="EMBL" id="MPC37914.1"/>
    </source>
</evidence>
<name>A0A5B7F005_PORTR</name>
<protein>
    <submittedName>
        <fullName evidence="1">Uncharacterized protein</fullName>
    </submittedName>
</protein>
<comment type="caution">
    <text evidence="1">The sequence shown here is derived from an EMBL/GenBank/DDBJ whole genome shotgun (WGS) entry which is preliminary data.</text>
</comment>
<reference evidence="1 2" key="1">
    <citation type="submission" date="2019-05" db="EMBL/GenBank/DDBJ databases">
        <title>Another draft genome of Portunus trituberculatus and its Hox gene families provides insights of decapod evolution.</title>
        <authorList>
            <person name="Jeong J.-H."/>
            <person name="Song I."/>
            <person name="Kim S."/>
            <person name="Choi T."/>
            <person name="Kim D."/>
            <person name="Ryu S."/>
            <person name="Kim W."/>
        </authorList>
    </citation>
    <scope>NUCLEOTIDE SEQUENCE [LARGE SCALE GENOMIC DNA]</scope>
    <source>
        <tissue evidence="1">Muscle</tissue>
    </source>
</reference>
<accession>A0A5B7F005</accession>
<evidence type="ECO:0000313" key="2">
    <source>
        <dbReference type="Proteomes" id="UP000324222"/>
    </source>
</evidence>
<dbReference type="Proteomes" id="UP000324222">
    <property type="component" value="Unassembled WGS sequence"/>
</dbReference>
<keyword evidence="2" id="KW-1185">Reference proteome</keyword>
<gene>
    <name evidence="1" type="ORF">E2C01_031409</name>
</gene>
<organism evidence="1 2">
    <name type="scientific">Portunus trituberculatus</name>
    <name type="common">Swimming crab</name>
    <name type="synonym">Neptunus trituberculatus</name>
    <dbReference type="NCBI Taxonomy" id="210409"/>
    <lineage>
        <taxon>Eukaryota</taxon>
        <taxon>Metazoa</taxon>
        <taxon>Ecdysozoa</taxon>
        <taxon>Arthropoda</taxon>
        <taxon>Crustacea</taxon>
        <taxon>Multicrustacea</taxon>
        <taxon>Malacostraca</taxon>
        <taxon>Eumalacostraca</taxon>
        <taxon>Eucarida</taxon>
        <taxon>Decapoda</taxon>
        <taxon>Pleocyemata</taxon>
        <taxon>Brachyura</taxon>
        <taxon>Eubrachyura</taxon>
        <taxon>Portunoidea</taxon>
        <taxon>Portunidae</taxon>
        <taxon>Portuninae</taxon>
        <taxon>Portunus</taxon>
    </lineage>
</organism>